<dbReference type="GO" id="GO:0036380">
    <property type="term" value="F:UDP-N-acetylglucosamine-undecaprenyl-phosphate N-acetylglucosaminephosphotransferase activity"/>
    <property type="evidence" value="ECO:0007669"/>
    <property type="project" value="UniProtKB-UniRule"/>
</dbReference>
<evidence type="ECO:0000256" key="1">
    <source>
        <dbReference type="ARBA" id="ARBA00004651"/>
    </source>
</evidence>
<dbReference type="HAMAP" id="MF_02030">
    <property type="entry name" value="WecA_Gammaproteo"/>
    <property type="match status" value="1"/>
</dbReference>
<dbReference type="AlphaFoldDB" id="A0A5P5X647"/>
<comment type="similarity">
    <text evidence="12">Belongs to the glycosyltransferase 4 family. WecA subfamily.</text>
</comment>
<dbReference type="RefSeq" id="WP_031839620.1">
    <property type="nucleotide sequence ID" value="NZ_CANUIO010000045.1"/>
</dbReference>
<evidence type="ECO:0000256" key="5">
    <source>
        <dbReference type="ARBA" id="ARBA00022679"/>
    </source>
</evidence>
<keyword evidence="4 12" id="KW-0328">Glycosyltransferase</keyword>
<evidence type="ECO:0000256" key="12">
    <source>
        <dbReference type="HAMAP-Rule" id="MF_02030"/>
    </source>
</evidence>
<evidence type="ECO:0000256" key="9">
    <source>
        <dbReference type="ARBA" id="ARBA00022989"/>
    </source>
</evidence>
<dbReference type="NCBIfam" id="TIGR02380">
    <property type="entry name" value="ECA_wecA"/>
    <property type="match status" value="1"/>
</dbReference>
<keyword evidence="13" id="KW-0479">Metal-binding</keyword>
<organism evidence="14">
    <name type="scientific">Vibrio parahaemolyticus</name>
    <dbReference type="NCBI Taxonomy" id="670"/>
    <lineage>
        <taxon>Bacteria</taxon>
        <taxon>Pseudomonadati</taxon>
        <taxon>Pseudomonadota</taxon>
        <taxon>Gammaproteobacteria</taxon>
        <taxon>Vibrionales</taxon>
        <taxon>Vibrionaceae</taxon>
        <taxon>Vibrio</taxon>
    </lineage>
</organism>
<comment type="caution">
    <text evidence="12">Lacks conserved residue(s) required for the propagation of feature annotation.</text>
</comment>
<evidence type="ECO:0000256" key="11">
    <source>
        <dbReference type="ARBA" id="ARBA00023211"/>
    </source>
</evidence>
<comment type="function">
    <text evidence="12">Catalyzes the transfer of the GlcNAc-1-phosphate moiety from UDP-GlcNAc onto the carrier lipid undecaprenyl phosphate (C55-P), yielding GlcNAc-pyrophosphoryl-undecaprenyl (GlcNAc-PP-C55).</text>
</comment>
<dbReference type="GO" id="GO:0000287">
    <property type="term" value="F:magnesium ion binding"/>
    <property type="evidence" value="ECO:0007669"/>
    <property type="project" value="InterPro"/>
</dbReference>
<accession>A0A5P5X647</accession>
<evidence type="ECO:0000256" key="13">
    <source>
        <dbReference type="PIRSR" id="PIRSR600715-1"/>
    </source>
</evidence>
<feature type="transmembrane region" description="Helical" evidence="12">
    <location>
        <begin position="248"/>
        <end position="267"/>
    </location>
</feature>
<evidence type="ECO:0000256" key="7">
    <source>
        <dbReference type="ARBA" id="ARBA00022842"/>
    </source>
</evidence>
<feature type="transmembrane region" description="Helical" evidence="12">
    <location>
        <begin position="96"/>
        <end position="115"/>
    </location>
</feature>
<protein>
    <recommendedName>
        <fullName evidence="12">Undecaprenyl-phosphate alpha-N-acetylglucosaminyl 1-phosphate transferase</fullName>
        <ecNumber evidence="12">2.7.8.33</ecNumber>
    </recommendedName>
    <alternativeName>
        <fullName evidence="12">UDP-GlcNAc:undecaprenyl-phosphate GlcNAc-1-phosphate transferase</fullName>
    </alternativeName>
    <alternativeName>
        <fullName evidence="12">Undecaprenyl-phosphate GlcNAc-1-phosphate transferase</fullName>
    </alternativeName>
</protein>
<dbReference type="PANTHER" id="PTHR22926:SF3">
    <property type="entry name" value="UNDECAPRENYL-PHOSPHATE ALPHA-N-ACETYLGLUCOSAMINYL 1-PHOSPHATE TRANSFERASE"/>
    <property type="match status" value="1"/>
</dbReference>
<dbReference type="GO" id="GO:0071555">
    <property type="term" value="P:cell wall organization"/>
    <property type="evidence" value="ECO:0007669"/>
    <property type="project" value="TreeGrafter"/>
</dbReference>
<dbReference type="GO" id="GO:0030145">
    <property type="term" value="F:manganese ion binding"/>
    <property type="evidence" value="ECO:0007669"/>
    <property type="project" value="InterPro"/>
</dbReference>
<dbReference type="Pfam" id="PF00953">
    <property type="entry name" value="Glycos_transf_4"/>
    <property type="match status" value="1"/>
</dbReference>
<evidence type="ECO:0000256" key="2">
    <source>
        <dbReference type="ARBA" id="ARBA00022475"/>
    </source>
</evidence>
<dbReference type="GO" id="GO:0016757">
    <property type="term" value="F:glycosyltransferase activity"/>
    <property type="evidence" value="ECO:0007669"/>
    <property type="project" value="UniProtKB-KW"/>
</dbReference>
<feature type="transmembrane region" description="Helical" evidence="12">
    <location>
        <begin position="322"/>
        <end position="342"/>
    </location>
</feature>
<feature type="binding site" evidence="13">
    <location>
        <position position="213"/>
    </location>
    <ligand>
        <name>Mg(2+)</name>
        <dbReference type="ChEBI" id="CHEBI:18420"/>
    </ligand>
</feature>
<dbReference type="InterPro" id="IPR000715">
    <property type="entry name" value="Glycosyl_transferase_4"/>
</dbReference>
<dbReference type="PANTHER" id="PTHR22926">
    <property type="entry name" value="PHOSPHO-N-ACETYLMURAMOYL-PENTAPEPTIDE-TRANSFERASE"/>
    <property type="match status" value="1"/>
</dbReference>
<dbReference type="GO" id="GO:0005886">
    <property type="term" value="C:plasma membrane"/>
    <property type="evidence" value="ECO:0007669"/>
    <property type="project" value="UniProtKB-SubCell"/>
</dbReference>
<feature type="transmembrane region" description="Helical" evidence="12">
    <location>
        <begin position="127"/>
        <end position="148"/>
    </location>
</feature>
<gene>
    <name evidence="12 14" type="primary">wecA</name>
</gene>
<sequence length="365" mass="39923">MLSLVAATLAISAFSLLSLRRVALSYGLVDKPNTRKRHKGDVPFIGGIALYITLFSISFISPDLIPNRDHFLACGLILTAIGTVDDKLDIKASTRLFVLFAISFWLVISKDISLSNLGNLLGNGDVVVSHGNTLLTAAAVIGCISAFNMVDGIDGLLGALASVTFGALSFLFYQAGEGQLAFFCFVFVLALLPYILCNLELIPKRSFKVFMGDSGSFLIGFTIIWLLIHSSQHIDGGTKEPVMNPVTALWIVAIPLMDMAMVMVRRLRKGKSPLKPDRLHLHHICTRLGLTSRQTLLLLFLIATSFAVFGVVAQIMQISESVLLFAFLCVFGIYILMMSYIWRISVAIRKLLPPKLISKGLKDVV</sequence>
<dbReference type="InterPro" id="IPR012750">
    <property type="entry name" value="ECA_WecA-rel"/>
</dbReference>
<evidence type="ECO:0000256" key="6">
    <source>
        <dbReference type="ARBA" id="ARBA00022692"/>
    </source>
</evidence>
<comment type="catalytic activity">
    <reaction evidence="12">
        <text>di-trans,octa-cis-undecaprenyl phosphate + UDP-N-acetyl-alpha-D-glucosamine = N-acetyl-alpha-D-glucosaminyl-di-trans,octa-cis-undecaprenyl diphosphate + UMP</text>
        <dbReference type="Rhea" id="RHEA:28090"/>
        <dbReference type="ChEBI" id="CHEBI:57705"/>
        <dbReference type="ChEBI" id="CHEBI:57865"/>
        <dbReference type="ChEBI" id="CHEBI:60392"/>
        <dbReference type="ChEBI" id="CHEBI:62959"/>
        <dbReference type="EC" id="2.7.8.33"/>
    </reaction>
</comment>
<feature type="transmembrane region" description="Helical" evidence="12">
    <location>
        <begin position="209"/>
        <end position="228"/>
    </location>
</feature>
<reference evidence="14" key="1">
    <citation type="submission" date="2019-02" db="EMBL/GenBank/DDBJ databases">
        <authorList>
            <person name="Pang Y."/>
        </authorList>
    </citation>
    <scope>NUCLEOTIDE SEQUENCE</scope>
    <source>
        <strain evidence="14">G3484</strain>
    </source>
</reference>
<keyword evidence="7 12" id="KW-0460">Magnesium</keyword>
<keyword evidence="6 12" id="KW-0812">Transmembrane</keyword>
<keyword evidence="9 12" id="KW-1133">Transmembrane helix</keyword>
<comment type="cofactor">
    <cofactor evidence="12">
        <name>Mn(2+)</name>
        <dbReference type="ChEBI" id="CHEBI:29035"/>
    </cofactor>
</comment>
<feature type="transmembrane region" description="Helical" evidence="12">
    <location>
        <begin position="155"/>
        <end position="173"/>
    </location>
</feature>
<proteinExistence type="inferred from homology"/>
<feature type="transmembrane region" description="Helical" evidence="12">
    <location>
        <begin position="43"/>
        <end position="61"/>
    </location>
</feature>
<keyword evidence="3 12" id="KW-0997">Cell inner membrane</keyword>
<comment type="pathway">
    <text evidence="12">Bacterial outer membrane biogenesis; LPS O-antigen biosynthesis.</text>
</comment>
<dbReference type="EC" id="2.7.8.33" evidence="12"/>
<keyword evidence="11 12" id="KW-0464">Manganese</keyword>
<evidence type="ECO:0000256" key="3">
    <source>
        <dbReference type="ARBA" id="ARBA00022519"/>
    </source>
</evidence>
<comment type="cofactor">
    <cofactor evidence="12 13">
        <name>Mg(2+)</name>
        <dbReference type="ChEBI" id="CHEBI:18420"/>
    </cofactor>
</comment>
<keyword evidence="5 12" id="KW-0808">Transferase</keyword>
<evidence type="ECO:0000313" key="14">
    <source>
        <dbReference type="EMBL" id="QFF90685.1"/>
    </source>
</evidence>
<keyword evidence="10 12" id="KW-0472">Membrane</keyword>
<comment type="subcellular location">
    <subcellularLocation>
        <location evidence="12">Cell inner membrane</location>
        <topology evidence="12">Multi-pass membrane protein</topology>
    </subcellularLocation>
    <subcellularLocation>
        <location evidence="1">Cell membrane</location>
        <topology evidence="1">Multi-pass membrane protein</topology>
    </subcellularLocation>
</comment>
<evidence type="ECO:0000256" key="4">
    <source>
        <dbReference type="ARBA" id="ARBA00022676"/>
    </source>
</evidence>
<keyword evidence="2 12" id="KW-1003">Cell membrane</keyword>
<feature type="binding site" evidence="13">
    <location>
        <position position="148"/>
    </location>
    <ligand>
        <name>Mg(2+)</name>
        <dbReference type="ChEBI" id="CHEBI:18420"/>
    </ligand>
</feature>
<keyword evidence="8 12" id="KW-0448">Lipopolysaccharide biosynthesis</keyword>
<dbReference type="GO" id="GO:0009276">
    <property type="term" value="C:Gram-negative-bacterium-type cell wall"/>
    <property type="evidence" value="ECO:0007669"/>
    <property type="project" value="InterPro"/>
</dbReference>
<dbReference type="EMBL" id="MK503852">
    <property type="protein sequence ID" value="QFF90685.1"/>
    <property type="molecule type" value="Genomic_DNA"/>
</dbReference>
<dbReference type="CDD" id="cd06853">
    <property type="entry name" value="GT_WecA_like"/>
    <property type="match status" value="1"/>
</dbReference>
<dbReference type="GO" id="GO:0009243">
    <property type="term" value="P:O antigen biosynthetic process"/>
    <property type="evidence" value="ECO:0007669"/>
    <property type="project" value="UniProtKB-UniRule"/>
</dbReference>
<feature type="transmembrane region" description="Helical" evidence="12">
    <location>
        <begin position="296"/>
        <end position="316"/>
    </location>
</feature>
<dbReference type="GO" id="GO:0044038">
    <property type="term" value="P:cell wall macromolecule biosynthetic process"/>
    <property type="evidence" value="ECO:0007669"/>
    <property type="project" value="TreeGrafter"/>
</dbReference>
<feature type="transmembrane region" description="Helical" evidence="12">
    <location>
        <begin position="179"/>
        <end position="197"/>
    </location>
</feature>
<dbReference type="UniPathway" id="UPA00281"/>
<name>A0A5P5X647_VIBPH</name>
<evidence type="ECO:0000256" key="8">
    <source>
        <dbReference type="ARBA" id="ARBA00022985"/>
    </source>
</evidence>
<evidence type="ECO:0000256" key="10">
    <source>
        <dbReference type="ARBA" id="ARBA00023136"/>
    </source>
</evidence>